<dbReference type="RefSeq" id="WP_162005395.1">
    <property type="nucleotide sequence ID" value="NZ_BKZW01000002.1"/>
</dbReference>
<name>A0A5J4KQ55_9CHLR</name>
<dbReference type="EMBL" id="BKZW01000002">
    <property type="protein sequence ID" value="GER89723.1"/>
    <property type="molecule type" value="Genomic_DNA"/>
</dbReference>
<gene>
    <name evidence="1" type="ORF">KDW_38850</name>
</gene>
<reference evidence="1 2" key="1">
    <citation type="submission" date="2019-10" db="EMBL/GenBank/DDBJ databases">
        <title>Dictyobacter vulcani sp. nov., within the class Ktedonobacteria, isolated from soil of volcanic Mt. Zao.</title>
        <authorList>
            <person name="Zheng Y."/>
            <person name="Wang C.M."/>
            <person name="Sakai Y."/>
            <person name="Abe K."/>
            <person name="Yokota A."/>
            <person name="Yabe S."/>
        </authorList>
    </citation>
    <scope>NUCLEOTIDE SEQUENCE [LARGE SCALE GENOMIC DNA]</scope>
    <source>
        <strain evidence="1 2">W12</strain>
    </source>
</reference>
<organism evidence="1 2">
    <name type="scientific">Dictyobacter vulcani</name>
    <dbReference type="NCBI Taxonomy" id="2607529"/>
    <lineage>
        <taxon>Bacteria</taxon>
        <taxon>Bacillati</taxon>
        <taxon>Chloroflexota</taxon>
        <taxon>Ktedonobacteria</taxon>
        <taxon>Ktedonobacterales</taxon>
        <taxon>Dictyobacteraceae</taxon>
        <taxon>Dictyobacter</taxon>
    </lineage>
</organism>
<accession>A0A5J4KQ55</accession>
<sequence>MQVVSPINAVIRDVLQELEKKVGRQQGQNSLISREMQEVVERLQINAACFCSNLVASFLPEALRLYAPDTAFNLREHMVSDSNSDENSVEQRIAHTLIPAYIVGEDVMGEALVQLKRNGMTSNL</sequence>
<dbReference type="Proteomes" id="UP000326912">
    <property type="component" value="Unassembled WGS sequence"/>
</dbReference>
<keyword evidence="2" id="KW-1185">Reference proteome</keyword>
<comment type="caution">
    <text evidence="1">The sequence shown here is derived from an EMBL/GenBank/DDBJ whole genome shotgun (WGS) entry which is preliminary data.</text>
</comment>
<evidence type="ECO:0000313" key="2">
    <source>
        <dbReference type="Proteomes" id="UP000326912"/>
    </source>
</evidence>
<protein>
    <submittedName>
        <fullName evidence="1">Uncharacterized protein</fullName>
    </submittedName>
</protein>
<dbReference type="AlphaFoldDB" id="A0A5J4KQ55"/>
<evidence type="ECO:0000313" key="1">
    <source>
        <dbReference type="EMBL" id="GER89723.1"/>
    </source>
</evidence>
<proteinExistence type="predicted"/>